<keyword evidence="2" id="KW-1185">Reference proteome</keyword>
<organism evidence="1 2">
    <name type="scientific">Bradyrhizobium erythrophlei</name>
    <dbReference type="NCBI Taxonomy" id="1437360"/>
    <lineage>
        <taxon>Bacteria</taxon>
        <taxon>Pseudomonadati</taxon>
        <taxon>Pseudomonadota</taxon>
        <taxon>Alphaproteobacteria</taxon>
        <taxon>Hyphomicrobiales</taxon>
        <taxon>Nitrobacteraceae</taxon>
        <taxon>Bradyrhizobium</taxon>
    </lineage>
</organism>
<protein>
    <submittedName>
        <fullName evidence="1">Uncharacterized protein</fullName>
    </submittedName>
</protein>
<dbReference type="EMBL" id="LT670849">
    <property type="protein sequence ID" value="SHN82990.1"/>
    <property type="molecule type" value="Genomic_DNA"/>
</dbReference>
<dbReference type="Proteomes" id="UP000184096">
    <property type="component" value="Chromosome I"/>
</dbReference>
<reference evidence="2" key="1">
    <citation type="submission" date="2016-11" db="EMBL/GenBank/DDBJ databases">
        <authorList>
            <person name="Varghese N."/>
            <person name="Submissions S."/>
        </authorList>
    </citation>
    <scope>NUCLEOTIDE SEQUENCE [LARGE SCALE GENOMIC DNA]</scope>
    <source>
        <strain evidence="2">GAS401</strain>
    </source>
</reference>
<name>A0A1M7UJ87_9BRAD</name>
<evidence type="ECO:0000313" key="1">
    <source>
        <dbReference type="EMBL" id="SHN82990.1"/>
    </source>
</evidence>
<proteinExistence type="predicted"/>
<dbReference type="AlphaFoldDB" id="A0A1M7UJ87"/>
<accession>A0A1M7UJ87</accession>
<sequence length="45" mass="5400">MEDFTHRENLKILRRQLTLAKDDARRQLLLRLLAEEEARIPVATR</sequence>
<gene>
    <name evidence="1" type="ORF">SAMN05444170_5362</name>
</gene>
<evidence type="ECO:0000313" key="2">
    <source>
        <dbReference type="Proteomes" id="UP000184096"/>
    </source>
</evidence>